<organism evidence="1 2">
    <name type="scientific">Nostoc punctiforme NIES-2108</name>
    <dbReference type="NCBI Taxonomy" id="1356359"/>
    <lineage>
        <taxon>Bacteria</taxon>
        <taxon>Bacillati</taxon>
        <taxon>Cyanobacteriota</taxon>
        <taxon>Cyanophyceae</taxon>
        <taxon>Nostocales</taxon>
        <taxon>Nostocaceae</taxon>
        <taxon>Nostoc</taxon>
    </lineage>
</organism>
<gene>
    <name evidence="1" type="ORF">A6769_03615</name>
</gene>
<proteinExistence type="predicted"/>
<reference evidence="1 2" key="1">
    <citation type="submission" date="2016-04" db="EMBL/GenBank/DDBJ databases">
        <authorList>
            <person name="Evans L.H."/>
            <person name="Alamgir A."/>
            <person name="Owens N."/>
            <person name="Weber N.D."/>
            <person name="Virtaneva K."/>
            <person name="Barbian K."/>
            <person name="Babar A."/>
            <person name="Rosenke K."/>
        </authorList>
    </citation>
    <scope>NUCLEOTIDE SEQUENCE [LARGE SCALE GENOMIC DNA]</scope>
    <source>
        <strain evidence="1">NIES-2108</strain>
    </source>
</reference>
<dbReference type="Proteomes" id="UP000252085">
    <property type="component" value="Unassembled WGS sequence"/>
</dbReference>
<comment type="caution">
    <text evidence="1">The sequence shown here is derived from an EMBL/GenBank/DDBJ whole genome shotgun (WGS) entry which is preliminary data.</text>
</comment>
<protein>
    <submittedName>
        <fullName evidence="1">Uncharacterized protein</fullName>
    </submittedName>
</protein>
<dbReference type="AlphaFoldDB" id="A0A367RWV6"/>
<dbReference type="EMBL" id="LXQE01000075">
    <property type="protein sequence ID" value="RCJ40459.1"/>
    <property type="molecule type" value="Genomic_DNA"/>
</dbReference>
<evidence type="ECO:0000313" key="1">
    <source>
        <dbReference type="EMBL" id="RCJ40459.1"/>
    </source>
</evidence>
<sequence length="128" mass="15114">MITDFEDHLYQAFRTLYRAENKSCPESNICGITDGHEGHDREWLVEVYIANPILSEKYLIVGWSSWCDIESVWSMSVIWIHPFLRRGFVKRNWERWQALYGDFRVQAPFSVPMKKALEQVGYFTCSGK</sequence>
<evidence type="ECO:0000313" key="2">
    <source>
        <dbReference type="Proteomes" id="UP000252085"/>
    </source>
</evidence>
<accession>A0A367RWV6</accession>
<name>A0A367RWV6_NOSPU</name>